<evidence type="ECO:0000313" key="17">
    <source>
        <dbReference type="Proteomes" id="UP000267096"/>
    </source>
</evidence>
<name>A0A0M3JRL3_ANISI</name>
<dbReference type="GO" id="GO:0007229">
    <property type="term" value="P:integrin-mediated signaling pathway"/>
    <property type="evidence" value="ECO:0007669"/>
    <property type="project" value="UniProtKB-KW"/>
</dbReference>
<evidence type="ECO:0000313" key="16">
    <source>
        <dbReference type="EMBL" id="VDK42370.1"/>
    </source>
</evidence>
<dbReference type="InterPro" id="IPR013111">
    <property type="entry name" value="EGF_extracell"/>
</dbReference>
<feature type="compositionally biased region" description="Basic and acidic residues" evidence="12">
    <location>
        <begin position="384"/>
        <end position="398"/>
    </location>
</feature>
<feature type="domain" description="Integrin beta epidermal growth factor-like" evidence="14">
    <location>
        <begin position="177"/>
        <end position="202"/>
    </location>
</feature>
<evidence type="ECO:0000256" key="2">
    <source>
        <dbReference type="ARBA" id="ARBA00007449"/>
    </source>
</evidence>
<sequence length="419" mass="45967">MVRHYFQHSSSPFRCDYVKAFDGKCNANLIYSPKTEIKIAPQNNLPLRSRHADGSTIIQLEPQQVILRMKPGDIVEVPFKYLHRSSSNQKDFVVQTSEFRSLGIGIEFSVHCHGHRVQGRQCANVRDGEVIEFFAKVSLNECKASGDVAISIGAYGYHTVSAMFITPLCGCDCEKLQNQEKRSPLCYGFGDLVCGVCECQPGKGGGNCECDLKQYGARSPAELDDRCRSGPNEPICSGNGRCRCGQCQCSSESITGQYCECEGLSCPTVDGQLCGGQGECQCGKCLCEEGFTGDDCSCSLDTSRCMEGDSMCSNNGVCQCGKCVCNDGYTGLTCGISTVNEMDDEIAEDLDQEEHVVDSEKSKDSLERQLEEVEESLVDEQERDEPVNEKGEVDHSEMEPSADLEEGMMMAKFFLAIFP</sequence>
<dbReference type="OrthoDB" id="410592at2759"/>
<comment type="similarity">
    <text evidence="2">Belongs to the integrin beta chain family.</text>
</comment>
<dbReference type="GO" id="GO:0098609">
    <property type="term" value="P:cell-cell adhesion"/>
    <property type="evidence" value="ECO:0007669"/>
    <property type="project" value="TreeGrafter"/>
</dbReference>
<feature type="compositionally biased region" description="Basic and acidic residues" evidence="12">
    <location>
        <begin position="353"/>
        <end position="371"/>
    </location>
</feature>
<keyword evidence="8" id="KW-0401">Integrin</keyword>
<keyword evidence="4" id="KW-0812">Transmembrane</keyword>
<dbReference type="SUPFAM" id="SSF69179">
    <property type="entry name" value="Integrin domains"/>
    <property type="match status" value="1"/>
</dbReference>
<dbReference type="Gene3D" id="2.60.40.1510">
    <property type="entry name" value="ntegrin, alpha v. Chain A, domain 3"/>
    <property type="match status" value="1"/>
</dbReference>
<reference evidence="16 17" key="2">
    <citation type="submission" date="2018-11" db="EMBL/GenBank/DDBJ databases">
        <authorList>
            <consortium name="Pathogen Informatics"/>
        </authorList>
    </citation>
    <scope>NUCLEOTIDE SEQUENCE [LARGE SCALE GENOMIC DNA]</scope>
</reference>
<reference evidence="18" key="1">
    <citation type="submission" date="2017-02" db="UniProtKB">
        <authorList>
            <consortium name="WormBaseParasite"/>
        </authorList>
    </citation>
    <scope>IDENTIFICATION</scope>
</reference>
<dbReference type="Pfam" id="PF18372">
    <property type="entry name" value="I-EGF_1"/>
    <property type="match status" value="1"/>
</dbReference>
<feature type="domain" description="Integrin beta epidermal growth factor-like" evidence="15">
    <location>
        <begin position="222"/>
        <end position="260"/>
    </location>
</feature>
<organism evidence="18">
    <name type="scientific">Anisakis simplex</name>
    <name type="common">Herring worm</name>
    <dbReference type="NCBI Taxonomy" id="6269"/>
    <lineage>
        <taxon>Eukaryota</taxon>
        <taxon>Metazoa</taxon>
        <taxon>Ecdysozoa</taxon>
        <taxon>Nematoda</taxon>
        <taxon>Chromadorea</taxon>
        <taxon>Rhabditida</taxon>
        <taxon>Spirurina</taxon>
        <taxon>Ascaridomorpha</taxon>
        <taxon>Ascaridoidea</taxon>
        <taxon>Anisakidae</taxon>
        <taxon>Anisakis</taxon>
        <taxon>Anisakis simplex complex</taxon>
    </lineage>
</organism>
<protein>
    <submittedName>
        <fullName evidence="18">Uncharacterized integrin beta-like protein (inferred by orthology to a C. elegans protein)</fullName>
    </submittedName>
</protein>
<dbReference type="SUPFAM" id="SSF57196">
    <property type="entry name" value="EGF/Laminin"/>
    <property type="match status" value="2"/>
</dbReference>
<evidence type="ECO:0000256" key="1">
    <source>
        <dbReference type="ARBA" id="ARBA00004479"/>
    </source>
</evidence>
<dbReference type="FunFam" id="2.10.25.10:FF:000036">
    <property type="entry name" value="Integrin beta"/>
    <property type="match status" value="1"/>
</dbReference>
<dbReference type="PANTHER" id="PTHR10082">
    <property type="entry name" value="INTEGRIN BETA SUBUNIT"/>
    <property type="match status" value="1"/>
</dbReference>
<evidence type="ECO:0000256" key="3">
    <source>
        <dbReference type="ARBA" id="ARBA00022536"/>
    </source>
</evidence>
<evidence type="ECO:0000256" key="12">
    <source>
        <dbReference type="SAM" id="MobiDB-lite"/>
    </source>
</evidence>
<dbReference type="Proteomes" id="UP000267096">
    <property type="component" value="Unassembled WGS sequence"/>
</dbReference>
<evidence type="ECO:0000256" key="8">
    <source>
        <dbReference type="ARBA" id="ARBA00023037"/>
    </source>
</evidence>
<feature type="domain" description="Epidermal growth factor-like" evidence="13">
    <location>
        <begin position="305"/>
        <end position="334"/>
    </location>
</feature>
<dbReference type="Gene3D" id="2.10.25.10">
    <property type="entry name" value="Laminin"/>
    <property type="match status" value="3"/>
</dbReference>
<keyword evidence="5" id="KW-0732">Signal</keyword>
<comment type="subcellular location">
    <subcellularLocation>
        <location evidence="1">Membrane</location>
        <topology evidence="1">Single-pass type I membrane protein</topology>
    </subcellularLocation>
</comment>
<evidence type="ECO:0000259" key="13">
    <source>
        <dbReference type="Pfam" id="PF07974"/>
    </source>
</evidence>
<dbReference type="GO" id="GO:0005925">
    <property type="term" value="C:focal adhesion"/>
    <property type="evidence" value="ECO:0007669"/>
    <property type="project" value="TreeGrafter"/>
</dbReference>
<dbReference type="AlphaFoldDB" id="A0A0M3JRL3"/>
<evidence type="ECO:0000256" key="7">
    <source>
        <dbReference type="ARBA" id="ARBA00022989"/>
    </source>
</evidence>
<evidence type="ECO:0000256" key="11">
    <source>
        <dbReference type="ARBA" id="ARBA00023180"/>
    </source>
</evidence>
<keyword evidence="6" id="KW-0677">Repeat</keyword>
<dbReference type="GO" id="GO:0009986">
    <property type="term" value="C:cell surface"/>
    <property type="evidence" value="ECO:0007669"/>
    <property type="project" value="TreeGrafter"/>
</dbReference>
<dbReference type="GO" id="GO:0008305">
    <property type="term" value="C:integrin complex"/>
    <property type="evidence" value="ECO:0007669"/>
    <property type="project" value="TreeGrafter"/>
</dbReference>
<evidence type="ECO:0000256" key="4">
    <source>
        <dbReference type="ARBA" id="ARBA00022692"/>
    </source>
</evidence>
<keyword evidence="7" id="KW-1133">Transmembrane helix</keyword>
<keyword evidence="3" id="KW-0245">EGF-like domain</keyword>
<gene>
    <name evidence="16" type="ORF">ASIM_LOCUS10112</name>
</gene>
<dbReference type="InterPro" id="IPR040622">
    <property type="entry name" value="EGF_integrin_1"/>
</dbReference>
<dbReference type="PROSITE" id="PS00243">
    <property type="entry name" value="I_EGF_1"/>
    <property type="match status" value="2"/>
</dbReference>
<dbReference type="Pfam" id="PF07974">
    <property type="entry name" value="EGF_2"/>
    <property type="match status" value="2"/>
</dbReference>
<dbReference type="WBParaSite" id="ASIM_0001055401-mRNA-1">
    <property type="protein sequence ID" value="ASIM_0001055401-mRNA-1"/>
    <property type="gene ID" value="ASIM_0001055401"/>
</dbReference>
<dbReference type="GO" id="GO:0005178">
    <property type="term" value="F:integrin binding"/>
    <property type="evidence" value="ECO:0007669"/>
    <property type="project" value="TreeGrafter"/>
</dbReference>
<proteinExistence type="inferred from homology"/>
<evidence type="ECO:0000313" key="18">
    <source>
        <dbReference type="WBParaSite" id="ASIM_0001055401-mRNA-1"/>
    </source>
</evidence>
<dbReference type="PROSITE" id="PS52047">
    <property type="entry name" value="I_EGF_2"/>
    <property type="match status" value="1"/>
</dbReference>
<evidence type="ECO:0000256" key="5">
    <source>
        <dbReference type="ARBA" id="ARBA00022729"/>
    </source>
</evidence>
<dbReference type="GO" id="GO:0016477">
    <property type="term" value="P:cell migration"/>
    <property type="evidence" value="ECO:0007669"/>
    <property type="project" value="TreeGrafter"/>
</dbReference>
<evidence type="ECO:0000256" key="10">
    <source>
        <dbReference type="ARBA" id="ARBA00023157"/>
    </source>
</evidence>
<dbReference type="GO" id="GO:0007160">
    <property type="term" value="P:cell-matrix adhesion"/>
    <property type="evidence" value="ECO:0007669"/>
    <property type="project" value="TreeGrafter"/>
</dbReference>
<dbReference type="InterPro" id="IPR057073">
    <property type="entry name" value="EGF_integrin_2"/>
</dbReference>
<evidence type="ECO:0000259" key="14">
    <source>
        <dbReference type="Pfam" id="PF18372"/>
    </source>
</evidence>
<keyword evidence="9" id="KW-0472">Membrane</keyword>
<feature type="compositionally biased region" description="Acidic residues" evidence="12">
    <location>
        <begin position="372"/>
        <end position="383"/>
    </location>
</feature>
<keyword evidence="11" id="KW-0325">Glycoprotein</keyword>
<dbReference type="PANTHER" id="PTHR10082:SF60">
    <property type="entry name" value="INTEGRIN BETA-PS"/>
    <property type="match status" value="1"/>
</dbReference>
<evidence type="ECO:0000256" key="6">
    <source>
        <dbReference type="ARBA" id="ARBA00022737"/>
    </source>
</evidence>
<evidence type="ECO:0000259" key="15">
    <source>
        <dbReference type="Pfam" id="PF23105"/>
    </source>
</evidence>
<feature type="domain" description="Epidermal growth factor-like" evidence="13">
    <location>
        <begin position="266"/>
        <end position="296"/>
    </location>
</feature>
<keyword evidence="10" id="KW-1015">Disulfide bond</keyword>
<dbReference type="GO" id="GO:0033627">
    <property type="term" value="P:cell adhesion mediated by integrin"/>
    <property type="evidence" value="ECO:0007669"/>
    <property type="project" value="TreeGrafter"/>
</dbReference>
<keyword evidence="17" id="KW-1185">Reference proteome</keyword>
<dbReference type="InterPro" id="IPR032695">
    <property type="entry name" value="Integrin_dom_sf"/>
</dbReference>
<dbReference type="InterPro" id="IPR015812">
    <property type="entry name" value="Integrin_bsu"/>
</dbReference>
<feature type="region of interest" description="Disordered" evidence="12">
    <location>
        <begin position="351"/>
        <end position="404"/>
    </location>
</feature>
<dbReference type="EMBL" id="UYRR01030984">
    <property type="protein sequence ID" value="VDK42370.1"/>
    <property type="molecule type" value="Genomic_DNA"/>
</dbReference>
<dbReference type="Pfam" id="PF23105">
    <property type="entry name" value="EGF_integrin"/>
    <property type="match status" value="1"/>
</dbReference>
<evidence type="ECO:0000256" key="9">
    <source>
        <dbReference type="ARBA" id="ARBA00023136"/>
    </source>
</evidence>
<dbReference type="InterPro" id="IPR057243">
    <property type="entry name" value="Integrin_I-EGF_CS"/>
</dbReference>
<accession>A0A0M3JRL3</accession>